<reference evidence="7 8" key="1">
    <citation type="submission" date="2024-01" db="EMBL/GenBank/DDBJ databases">
        <title>A telomere-to-telomere, gap-free genome of sweet tea (Lithocarpus litseifolius).</title>
        <authorList>
            <person name="Zhou J."/>
        </authorList>
    </citation>
    <scope>NUCLEOTIDE SEQUENCE [LARGE SCALE GENOMIC DNA]</scope>
    <source>
        <strain evidence="7">Zhou-2022a</strain>
        <tissue evidence="7">Leaf</tissue>
    </source>
</reference>
<comment type="caution">
    <text evidence="7">The sequence shown here is derived from an EMBL/GenBank/DDBJ whole genome shotgun (WGS) entry which is preliminary data.</text>
</comment>
<name>A0AAW2CIE0_9ROSI</name>
<dbReference type="GO" id="GO:0140359">
    <property type="term" value="F:ABC-type transporter activity"/>
    <property type="evidence" value="ECO:0007669"/>
    <property type="project" value="InterPro"/>
</dbReference>
<evidence type="ECO:0000313" key="7">
    <source>
        <dbReference type="EMBL" id="KAK9997157.1"/>
    </source>
</evidence>
<dbReference type="AlphaFoldDB" id="A0AAW2CIE0"/>
<feature type="domain" description="ABC-2 type transporter transmembrane" evidence="6">
    <location>
        <begin position="6"/>
        <end position="137"/>
    </location>
</feature>
<comment type="subcellular location">
    <subcellularLocation>
        <location evidence="1">Membrane</location>
        <topology evidence="1">Multi-pass membrane protein</topology>
    </subcellularLocation>
</comment>
<dbReference type="Pfam" id="PF01061">
    <property type="entry name" value="ABC2_membrane"/>
    <property type="match status" value="1"/>
</dbReference>
<dbReference type="PANTHER" id="PTHR48040:SF22">
    <property type="entry name" value="ABC TRANSPORTER DOMAIN-CONTAINING PROTEIN"/>
    <property type="match status" value="1"/>
</dbReference>
<sequence length="187" mass="21038">MEESIVVLCSIVVVIMFNGTAEISVTIAKLLVFFKQWKLLFYPPWAYSLPAWIIKIPTTFVEVAIWVFITYYVIGFDPSAGRFFRQYLLLLLLNQMASTLFLFIGAIGRGDLILGNTFGSFALVMLFALGGFVLSRGTTGILCSRFFRDFVLTDHNDEVLKILKKNIELHASSENPNDCAGFLDEAQ</sequence>
<keyword evidence="4 5" id="KW-0472">Membrane</keyword>
<gene>
    <name evidence="7" type="ORF">SO802_021843</name>
</gene>
<organism evidence="7 8">
    <name type="scientific">Lithocarpus litseifolius</name>
    <dbReference type="NCBI Taxonomy" id="425828"/>
    <lineage>
        <taxon>Eukaryota</taxon>
        <taxon>Viridiplantae</taxon>
        <taxon>Streptophyta</taxon>
        <taxon>Embryophyta</taxon>
        <taxon>Tracheophyta</taxon>
        <taxon>Spermatophyta</taxon>
        <taxon>Magnoliopsida</taxon>
        <taxon>eudicotyledons</taxon>
        <taxon>Gunneridae</taxon>
        <taxon>Pentapetalae</taxon>
        <taxon>rosids</taxon>
        <taxon>fabids</taxon>
        <taxon>Fagales</taxon>
        <taxon>Fagaceae</taxon>
        <taxon>Lithocarpus</taxon>
    </lineage>
</organism>
<evidence type="ECO:0000256" key="4">
    <source>
        <dbReference type="ARBA" id="ARBA00023136"/>
    </source>
</evidence>
<dbReference type="GO" id="GO:0016020">
    <property type="term" value="C:membrane"/>
    <property type="evidence" value="ECO:0007669"/>
    <property type="project" value="UniProtKB-SubCell"/>
</dbReference>
<accession>A0AAW2CIE0</accession>
<dbReference type="PANTHER" id="PTHR48040">
    <property type="entry name" value="PLEIOTROPIC DRUG RESISTANCE PROTEIN 1-LIKE ISOFORM X1"/>
    <property type="match status" value="1"/>
</dbReference>
<proteinExistence type="predicted"/>
<feature type="transmembrane region" description="Helical" evidence="5">
    <location>
        <begin position="87"/>
        <end position="107"/>
    </location>
</feature>
<feature type="transmembrane region" description="Helical" evidence="5">
    <location>
        <begin position="7"/>
        <end position="32"/>
    </location>
</feature>
<evidence type="ECO:0000256" key="1">
    <source>
        <dbReference type="ARBA" id="ARBA00004141"/>
    </source>
</evidence>
<protein>
    <recommendedName>
        <fullName evidence="6">ABC-2 type transporter transmembrane domain-containing protein</fullName>
    </recommendedName>
</protein>
<dbReference type="InterPro" id="IPR013525">
    <property type="entry name" value="ABC2_TM"/>
</dbReference>
<feature type="transmembrane region" description="Helical" evidence="5">
    <location>
        <begin position="52"/>
        <end position="75"/>
    </location>
</feature>
<keyword evidence="2 5" id="KW-0812">Transmembrane</keyword>
<evidence type="ECO:0000259" key="6">
    <source>
        <dbReference type="Pfam" id="PF01061"/>
    </source>
</evidence>
<evidence type="ECO:0000313" key="8">
    <source>
        <dbReference type="Proteomes" id="UP001459277"/>
    </source>
</evidence>
<keyword evidence="8" id="KW-1185">Reference proteome</keyword>
<dbReference type="Proteomes" id="UP001459277">
    <property type="component" value="Unassembled WGS sequence"/>
</dbReference>
<dbReference type="EMBL" id="JAZDWU010000007">
    <property type="protein sequence ID" value="KAK9997157.1"/>
    <property type="molecule type" value="Genomic_DNA"/>
</dbReference>
<evidence type="ECO:0000256" key="2">
    <source>
        <dbReference type="ARBA" id="ARBA00022692"/>
    </source>
</evidence>
<evidence type="ECO:0000256" key="5">
    <source>
        <dbReference type="SAM" id="Phobius"/>
    </source>
</evidence>
<feature type="transmembrane region" description="Helical" evidence="5">
    <location>
        <begin position="113"/>
        <end position="135"/>
    </location>
</feature>
<evidence type="ECO:0000256" key="3">
    <source>
        <dbReference type="ARBA" id="ARBA00022989"/>
    </source>
</evidence>
<keyword evidence="3 5" id="KW-1133">Transmembrane helix</keyword>